<feature type="transmembrane region" description="Helical" evidence="1">
    <location>
        <begin position="59"/>
        <end position="81"/>
    </location>
</feature>
<evidence type="ECO:0000256" key="1">
    <source>
        <dbReference type="SAM" id="Phobius"/>
    </source>
</evidence>
<feature type="transmembrane region" description="Helical" evidence="1">
    <location>
        <begin position="33"/>
        <end position="52"/>
    </location>
</feature>
<accession>A0A382NED4</accession>
<dbReference type="AlphaFoldDB" id="A0A382NED4"/>
<sequence length="162" mass="17289">MNLARMSAQAEMGNLKAARVIKIMEPAAFRSFAAARALAGAGIIAAAAYFGAREFSASGAAAIAVAGGAFAAMIQITAATLGNLAPEETVLRFSWSIRWCALLFTWPARILSLPSRLISGSIQVVALSENERDGEDLVTFLEKEEATRGVEEEERRMIRGVI</sequence>
<keyword evidence="1" id="KW-0472">Membrane</keyword>
<organism evidence="2">
    <name type="scientific">marine metagenome</name>
    <dbReference type="NCBI Taxonomy" id="408172"/>
    <lineage>
        <taxon>unclassified sequences</taxon>
        <taxon>metagenomes</taxon>
        <taxon>ecological metagenomes</taxon>
    </lineage>
</organism>
<proteinExistence type="predicted"/>
<evidence type="ECO:0000313" key="2">
    <source>
        <dbReference type="EMBL" id="SVC59406.1"/>
    </source>
</evidence>
<reference evidence="2" key="1">
    <citation type="submission" date="2018-05" db="EMBL/GenBank/DDBJ databases">
        <authorList>
            <person name="Lanie J.A."/>
            <person name="Ng W.-L."/>
            <person name="Kazmierczak K.M."/>
            <person name="Andrzejewski T.M."/>
            <person name="Davidsen T.M."/>
            <person name="Wayne K.J."/>
            <person name="Tettelin H."/>
            <person name="Glass J.I."/>
            <person name="Rusch D."/>
            <person name="Podicherti R."/>
            <person name="Tsui H.-C.T."/>
            <person name="Winkler M.E."/>
        </authorList>
    </citation>
    <scope>NUCLEOTIDE SEQUENCE</scope>
</reference>
<gene>
    <name evidence="2" type="ORF">METZ01_LOCUS312260</name>
</gene>
<name>A0A382NED4_9ZZZZ</name>
<protein>
    <submittedName>
        <fullName evidence="2">Uncharacterized protein</fullName>
    </submittedName>
</protein>
<keyword evidence="1" id="KW-1133">Transmembrane helix</keyword>
<keyword evidence="1" id="KW-0812">Transmembrane</keyword>
<feature type="non-terminal residue" evidence="2">
    <location>
        <position position="162"/>
    </location>
</feature>
<dbReference type="EMBL" id="UINC01099832">
    <property type="protein sequence ID" value="SVC59406.1"/>
    <property type="molecule type" value="Genomic_DNA"/>
</dbReference>
<feature type="non-terminal residue" evidence="2">
    <location>
        <position position="1"/>
    </location>
</feature>